<reference evidence="3" key="1">
    <citation type="submission" date="2022-08" db="EMBL/GenBank/DDBJ databases">
        <authorList>
            <consortium name="DOE Joint Genome Institute"/>
            <person name="Min B."/>
            <person name="Riley R."/>
            <person name="Sierra-Patev S."/>
            <person name="Naranjo-Ortiz M."/>
            <person name="Looney B."/>
            <person name="Konkel Z."/>
            <person name="Slot J.C."/>
            <person name="Sakamoto Y."/>
            <person name="Steenwyk J.L."/>
            <person name="Rokas A."/>
            <person name="Carro J."/>
            <person name="Camarero S."/>
            <person name="Ferreira P."/>
            <person name="Molpeceres G."/>
            <person name="Ruiz-Duenas F.J."/>
            <person name="Serrano A."/>
            <person name="Henrissat B."/>
            <person name="Drula E."/>
            <person name="Hughes K.W."/>
            <person name="Mata J.L."/>
            <person name="Ishikawa N.K."/>
            <person name="Vargas-Isla R."/>
            <person name="Ushijima S."/>
            <person name="Smith C.A."/>
            <person name="Ahrendt S."/>
            <person name="Andreopoulos W."/>
            <person name="He G."/>
            <person name="Labutti K."/>
            <person name="Lipzen A."/>
            <person name="Ng V."/>
            <person name="Sandor L."/>
            <person name="Barry K."/>
            <person name="Martinez A.T."/>
            <person name="Xiao Y."/>
            <person name="Gibbons J.G."/>
            <person name="Terashima K."/>
            <person name="Hibbett D.S."/>
            <person name="Grigoriev I.V."/>
        </authorList>
    </citation>
    <scope>NUCLEOTIDE SEQUENCE</scope>
    <source>
        <strain evidence="3">Sp2 HRB7682 ss15</strain>
    </source>
</reference>
<feature type="region of interest" description="Disordered" evidence="2">
    <location>
        <begin position="164"/>
        <end position="187"/>
    </location>
</feature>
<dbReference type="InterPro" id="IPR007122">
    <property type="entry name" value="Villin/Gelsolin"/>
</dbReference>
<reference evidence="3" key="2">
    <citation type="journal article" date="2023" name="Proc. Natl. Acad. Sci. U.S.A.">
        <title>A global phylogenomic analysis of the shiitake genus Lentinula.</title>
        <authorList>
            <person name="Sierra-Patev S."/>
            <person name="Min B."/>
            <person name="Naranjo-Ortiz M."/>
            <person name="Looney B."/>
            <person name="Konkel Z."/>
            <person name="Slot J.C."/>
            <person name="Sakamoto Y."/>
            <person name="Steenwyk J.L."/>
            <person name="Rokas A."/>
            <person name="Carro J."/>
            <person name="Camarero S."/>
            <person name="Ferreira P."/>
            <person name="Molpeceres G."/>
            <person name="Ruiz-Duenas F.J."/>
            <person name="Serrano A."/>
            <person name="Henrissat B."/>
            <person name="Drula E."/>
            <person name="Hughes K.W."/>
            <person name="Mata J.L."/>
            <person name="Ishikawa N.K."/>
            <person name="Vargas-Isla R."/>
            <person name="Ushijima S."/>
            <person name="Smith C.A."/>
            <person name="Donoghue J."/>
            <person name="Ahrendt S."/>
            <person name="Andreopoulos W."/>
            <person name="He G."/>
            <person name="LaButti K."/>
            <person name="Lipzen A."/>
            <person name="Ng V."/>
            <person name="Riley R."/>
            <person name="Sandor L."/>
            <person name="Barry K."/>
            <person name="Martinez A.T."/>
            <person name="Xiao Y."/>
            <person name="Gibbons J.G."/>
            <person name="Terashima K."/>
            <person name="Grigoriev I.V."/>
            <person name="Hibbett D."/>
        </authorList>
    </citation>
    <scope>NUCLEOTIDE SEQUENCE</scope>
    <source>
        <strain evidence="3">Sp2 HRB7682 ss15</strain>
    </source>
</reference>
<feature type="region of interest" description="Disordered" evidence="2">
    <location>
        <begin position="621"/>
        <end position="711"/>
    </location>
</feature>
<keyword evidence="1" id="KW-0677">Repeat</keyword>
<feature type="compositionally biased region" description="Basic and acidic residues" evidence="2">
    <location>
        <begin position="176"/>
        <end position="187"/>
    </location>
</feature>
<proteinExistence type="predicted"/>
<evidence type="ECO:0000256" key="2">
    <source>
        <dbReference type="SAM" id="MobiDB-lite"/>
    </source>
</evidence>
<feature type="compositionally biased region" description="Polar residues" evidence="2">
    <location>
        <begin position="434"/>
        <end position="447"/>
    </location>
</feature>
<comment type="caution">
    <text evidence="3">The sequence shown here is derived from an EMBL/GenBank/DDBJ whole genome shotgun (WGS) entry which is preliminary data.</text>
</comment>
<feature type="compositionally biased region" description="Basic and acidic residues" evidence="2">
    <location>
        <begin position="567"/>
        <end position="578"/>
    </location>
</feature>
<feature type="compositionally biased region" description="Polar residues" evidence="2">
    <location>
        <begin position="247"/>
        <end position="262"/>
    </location>
</feature>
<feature type="compositionally biased region" description="Polar residues" evidence="2">
    <location>
        <begin position="651"/>
        <end position="671"/>
    </location>
</feature>
<feature type="region of interest" description="Disordered" evidence="2">
    <location>
        <begin position="226"/>
        <end position="589"/>
    </location>
</feature>
<evidence type="ECO:0000313" key="3">
    <source>
        <dbReference type="EMBL" id="KAJ4477051.1"/>
    </source>
</evidence>
<feature type="region of interest" description="Disordered" evidence="2">
    <location>
        <begin position="726"/>
        <end position="815"/>
    </location>
</feature>
<protein>
    <recommendedName>
        <fullName evidence="5">Gelsolin-like domain-containing protein</fullName>
    </recommendedName>
</protein>
<dbReference type="SUPFAM" id="SSF55753">
    <property type="entry name" value="Actin depolymerizing proteins"/>
    <property type="match status" value="1"/>
</dbReference>
<evidence type="ECO:0000256" key="1">
    <source>
        <dbReference type="ARBA" id="ARBA00022737"/>
    </source>
</evidence>
<evidence type="ECO:0008006" key="5">
    <source>
        <dbReference type="Google" id="ProtNLM"/>
    </source>
</evidence>
<feature type="compositionally biased region" description="Polar residues" evidence="2">
    <location>
        <begin position="343"/>
        <end position="368"/>
    </location>
</feature>
<dbReference type="SMART" id="SM00262">
    <property type="entry name" value="GEL"/>
    <property type="match status" value="1"/>
</dbReference>
<gene>
    <name evidence="3" type="ORF">C8J55DRAFT_516492</name>
</gene>
<evidence type="ECO:0000313" key="4">
    <source>
        <dbReference type="Proteomes" id="UP001150238"/>
    </source>
</evidence>
<feature type="compositionally biased region" description="Polar residues" evidence="2">
    <location>
        <begin position="70"/>
        <end position="81"/>
    </location>
</feature>
<dbReference type="InterPro" id="IPR029006">
    <property type="entry name" value="ADF-H/Gelsolin-like_dom_sf"/>
</dbReference>
<dbReference type="EMBL" id="JANVFS010000019">
    <property type="protein sequence ID" value="KAJ4477051.1"/>
    <property type="molecule type" value="Genomic_DNA"/>
</dbReference>
<feature type="compositionally biased region" description="Polar residues" evidence="2">
    <location>
        <begin position="480"/>
        <end position="492"/>
    </location>
</feature>
<dbReference type="Proteomes" id="UP001150238">
    <property type="component" value="Unassembled WGS sequence"/>
</dbReference>
<feature type="compositionally biased region" description="Pro residues" evidence="2">
    <location>
        <begin position="515"/>
        <end position="526"/>
    </location>
</feature>
<dbReference type="PANTHER" id="PTHR11977">
    <property type="entry name" value="VILLIN"/>
    <property type="match status" value="1"/>
</dbReference>
<feature type="compositionally biased region" description="Low complexity" evidence="2">
    <location>
        <begin position="326"/>
        <end position="336"/>
    </location>
</feature>
<dbReference type="Gene3D" id="3.40.20.10">
    <property type="entry name" value="Severin"/>
    <property type="match status" value="1"/>
</dbReference>
<name>A0A9W9A9Q5_9AGAR</name>
<feature type="compositionally biased region" description="Low complexity" evidence="2">
    <location>
        <begin position="298"/>
        <end position="316"/>
    </location>
</feature>
<dbReference type="PANTHER" id="PTHR11977:SF51">
    <property type="entry name" value="PROTEIN FLIGHTLESS-1 HOMOLOG"/>
    <property type="match status" value="1"/>
</dbReference>
<feature type="compositionally biased region" description="Low complexity" evidence="2">
    <location>
        <begin position="369"/>
        <end position="382"/>
    </location>
</feature>
<feature type="region of interest" description="Disordered" evidence="2">
    <location>
        <begin position="60"/>
        <end position="131"/>
    </location>
</feature>
<organism evidence="3 4">
    <name type="scientific">Lentinula lateritia</name>
    <dbReference type="NCBI Taxonomy" id="40482"/>
    <lineage>
        <taxon>Eukaryota</taxon>
        <taxon>Fungi</taxon>
        <taxon>Dikarya</taxon>
        <taxon>Basidiomycota</taxon>
        <taxon>Agaricomycotina</taxon>
        <taxon>Agaricomycetes</taxon>
        <taxon>Agaricomycetidae</taxon>
        <taxon>Agaricales</taxon>
        <taxon>Marasmiineae</taxon>
        <taxon>Omphalotaceae</taxon>
        <taxon>Lentinula</taxon>
    </lineage>
</organism>
<accession>A0A9W9A9Q5</accession>
<feature type="compositionally biased region" description="Polar residues" evidence="2">
    <location>
        <begin position="89"/>
        <end position="106"/>
    </location>
</feature>
<feature type="compositionally biased region" description="Low complexity" evidence="2">
    <location>
        <begin position="553"/>
        <end position="566"/>
    </location>
</feature>
<dbReference type="GO" id="GO:0051015">
    <property type="term" value="F:actin filament binding"/>
    <property type="evidence" value="ECO:0007669"/>
    <property type="project" value="InterPro"/>
</dbReference>
<sequence length="1309" mass="142061">MDSPSTPSRSRYSDLPKLDSAEGAIDWARKVRALQQQVDADEEAEYKRLQEEIAASRIARKRRSRGGFVSPTSAEFASSRESLSEVSRKSSTSDLKSIADRQQSQVEAFHKLNGTSSSSSPSNSDIKGSIATARAWMTSNSSNATASKPSGPISLAAFMGGRASGPILNKHAPQQDAHDPTQFEDRGRITAPHPVFGRGGVAMPGLTTSSRFPLRDEIGSLPSVVSPKYGSDRAPTASLAPLERTVTPANNGIPESSPSTTAPLVIRPRSASPTKIFDERPVPLQKTGGRDRTISIPSVSSYLSESGVLSRSSLSEKNGPRERTLSSSPSESPPVSAKFPVVKTSQERPVSTTNTGPRDRTISTPTGNSRVTFTVSDSTTSDNVPSLRRPISTSFTPPKPPIQATSLSKSPPHKSPVSIPSLAKPIRPDPKPSPQTSHMPVSPNTSPAFLKPPVQKEPTPSISRLQGRGFVQNMVKASHTFETPSSSTQTTPDRPVSASRKATVLERWHHNGSPSPVPASSPPVTSPKPLAMRKSLTLEPNSSLKATATGPSVTPKPVKTLPLTTKVDSEPIRPRRDSPPMLNSQGTGLGSATTLVVFKPPADEEEVGSFGAVSELGVKHSAAQQKLPVVAGKPLTHPTKERARKPKKSQRQSTAPVSSDTGPPISVTQQMVKPADSPVVPFESESPTRFELLRPTPVSRTSGGPGKLGRVADRWAEQAIIGVRPVASRSPSTESEIPKTSGMVGRRALPGLAATPTIVPSKLPSGPPSPVKPFSIPRTESSEKSPVSPSLVSKYPFEPTRPTTPSRHSRIPSTGNRATVMDVAQIFTEPQKQMEPEKASPEVIEEPASLPPLNPNFRQNINPPALSERRRSSYQEKYSAIVLPPLHEEVTPTPTPVSTVARGSSPAVEHTIPTSIDQVLQGTLNQIERTAATNSDVVTINHDDPPLPSIDIDALLKSHQLSESNSDLATVSVEVMIISGNAAVLSRETDIFYDAEVVAIVHRSKSKSSGLVSTTIWGWLGKNCEAGDLEQNKLEELSKRYGTNVILVKQYAEPSEMLRVLGNHLAVRQGKRAHWSADNTAMHVTRSRRGVIFIDELDLTIRNLCSGFSYCLTVLETIYVWYGRGSVASERKAALAYGRSLGENIVELQEGQNDGDEMFWMILGEEAFANANYWQWRPSAADINPRVLEVSEQTVKPVDFLQNISTMVHLVDCVWEYFIIVGSEARTQRQNIRIALYVASELVRRVGWQRPYIPPIHVVILPSQIPLDFKIHLREIDESSLNPQGVPEHMNLLTFEEAHDHLLRRTFWE</sequence>
<feature type="compositionally biased region" description="Polar residues" evidence="2">
    <location>
        <begin position="538"/>
        <end position="552"/>
    </location>
</feature>
<feature type="compositionally biased region" description="Polar residues" evidence="2">
    <location>
        <begin position="801"/>
        <end position="815"/>
    </location>
</feature>